<dbReference type="Proteomes" id="UP001595896">
    <property type="component" value="Unassembled WGS sequence"/>
</dbReference>
<comment type="caution">
    <text evidence="1">The sequence shown here is derived from an EMBL/GenBank/DDBJ whole genome shotgun (WGS) entry which is preliminary data.</text>
</comment>
<sequence>MKNQHVNQHCRYCEGNLLLHRKRFYCPFCKMYASRAAREVKQVRPVRMMETHLTKPTPELMKRSTYELLQLLALSRRELADMGRVLEQIIRLQEQTELPETTVRTAVREEQKMARKVKAIETLLKQRLDFVPGIVTEEMLQRYEERIYDEDAAAALL</sequence>
<evidence type="ECO:0000313" key="2">
    <source>
        <dbReference type="Proteomes" id="UP001595896"/>
    </source>
</evidence>
<keyword evidence="2" id="KW-1185">Reference proteome</keyword>
<accession>A0ABV9NZ85</accession>
<dbReference type="EMBL" id="JBHSGK010000013">
    <property type="protein sequence ID" value="MFC4737666.1"/>
    <property type="molecule type" value="Genomic_DNA"/>
</dbReference>
<organism evidence="1 2">
    <name type="scientific">Bacillus daqingensis</name>
    <dbReference type="NCBI Taxonomy" id="872396"/>
    <lineage>
        <taxon>Bacteria</taxon>
        <taxon>Bacillati</taxon>
        <taxon>Bacillota</taxon>
        <taxon>Bacilli</taxon>
        <taxon>Bacillales</taxon>
        <taxon>Bacillaceae</taxon>
        <taxon>Bacillus</taxon>
    </lineage>
</organism>
<name>A0ABV9NZ85_9BACI</name>
<evidence type="ECO:0000313" key="1">
    <source>
        <dbReference type="EMBL" id="MFC4737666.1"/>
    </source>
</evidence>
<proteinExistence type="predicted"/>
<protein>
    <submittedName>
        <fullName evidence="1">Uncharacterized protein</fullName>
    </submittedName>
</protein>
<dbReference type="RefSeq" id="WP_377910254.1">
    <property type="nucleotide sequence ID" value="NZ_JBHSGK010000013.1"/>
</dbReference>
<reference evidence="2" key="1">
    <citation type="journal article" date="2019" name="Int. J. Syst. Evol. Microbiol.">
        <title>The Global Catalogue of Microorganisms (GCM) 10K type strain sequencing project: providing services to taxonomists for standard genome sequencing and annotation.</title>
        <authorList>
            <consortium name="The Broad Institute Genomics Platform"/>
            <consortium name="The Broad Institute Genome Sequencing Center for Infectious Disease"/>
            <person name="Wu L."/>
            <person name="Ma J."/>
        </authorList>
    </citation>
    <scope>NUCLEOTIDE SEQUENCE [LARGE SCALE GENOMIC DNA]</scope>
    <source>
        <strain evidence="2">JCM 12165</strain>
    </source>
</reference>
<gene>
    <name evidence="1" type="ORF">ACFO4L_13765</name>
</gene>